<feature type="chain" id="PRO_5013897194" description="Gram-positive cocci surface proteins LPxTG domain-containing protein" evidence="2">
    <location>
        <begin position="29"/>
        <end position="85"/>
    </location>
</feature>
<evidence type="ECO:0000256" key="2">
    <source>
        <dbReference type="SAM" id="SignalP"/>
    </source>
</evidence>
<keyword evidence="2" id="KW-0732">Signal</keyword>
<keyword evidence="1" id="KW-0812">Transmembrane</keyword>
<evidence type="ECO:0000313" key="4">
    <source>
        <dbReference type="Proteomes" id="UP000231379"/>
    </source>
</evidence>
<comment type="caution">
    <text evidence="3">The sequence shown here is derived from an EMBL/GenBank/DDBJ whole genome shotgun (WGS) entry which is preliminary data.</text>
</comment>
<feature type="transmembrane region" description="Helical" evidence="1">
    <location>
        <begin position="54"/>
        <end position="76"/>
    </location>
</feature>
<protein>
    <recommendedName>
        <fullName evidence="5">Gram-positive cocci surface proteins LPxTG domain-containing protein</fullName>
    </recommendedName>
</protein>
<accession>A0A2H0U6Y0</accession>
<reference evidence="4" key="1">
    <citation type="submission" date="2017-09" db="EMBL/GenBank/DDBJ databases">
        <title>Depth-based differentiation of microbial function through sediment-hosted aquifers and enrichment of novel symbionts in the deep terrestrial subsurface.</title>
        <authorList>
            <person name="Probst A.J."/>
            <person name="Ladd B."/>
            <person name="Jarett J.K."/>
            <person name="Geller-Mcgrath D.E."/>
            <person name="Sieber C.M.K."/>
            <person name="Emerson J.B."/>
            <person name="Anantharaman K."/>
            <person name="Thomas B.C."/>
            <person name="Malmstrom R."/>
            <person name="Stieglmeier M."/>
            <person name="Klingl A."/>
            <person name="Woyke T."/>
            <person name="Ryan C.M."/>
            <person name="Banfield J.F."/>
        </authorList>
    </citation>
    <scope>NUCLEOTIDE SEQUENCE [LARGE SCALE GENOMIC DNA]</scope>
</reference>
<sequence length="85" mass="8517">MIRMTMLKRIISVSAPLAALAAAGIANAQTATQTATTATPTPGIPETGVGGDMVMNLVLLGAAALIAGAGAMYLYVTRSRGADRV</sequence>
<feature type="signal peptide" evidence="2">
    <location>
        <begin position="1"/>
        <end position="28"/>
    </location>
</feature>
<name>A0A2H0U6Y0_9BACT</name>
<keyword evidence="1" id="KW-0472">Membrane</keyword>
<dbReference type="Proteomes" id="UP000231379">
    <property type="component" value="Unassembled WGS sequence"/>
</dbReference>
<gene>
    <name evidence="3" type="ORF">COU20_03425</name>
</gene>
<dbReference type="EMBL" id="PFBM01000021">
    <property type="protein sequence ID" value="PIR82183.1"/>
    <property type="molecule type" value="Genomic_DNA"/>
</dbReference>
<keyword evidence="1" id="KW-1133">Transmembrane helix</keyword>
<proteinExistence type="predicted"/>
<dbReference type="AlphaFoldDB" id="A0A2H0U6Y0"/>
<organism evidence="3 4">
    <name type="scientific">Candidatus Kaiserbacteria bacterium CG10_big_fil_rev_8_21_14_0_10_59_10</name>
    <dbReference type="NCBI Taxonomy" id="1974612"/>
    <lineage>
        <taxon>Bacteria</taxon>
        <taxon>Candidatus Kaiseribacteriota</taxon>
    </lineage>
</organism>
<evidence type="ECO:0000256" key="1">
    <source>
        <dbReference type="SAM" id="Phobius"/>
    </source>
</evidence>
<evidence type="ECO:0008006" key="5">
    <source>
        <dbReference type="Google" id="ProtNLM"/>
    </source>
</evidence>
<evidence type="ECO:0000313" key="3">
    <source>
        <dbReference type="EMBL" id="PIR82183.1"/>
    </source>
</evidence>